<name>A0A081S6F3_9ARCH</name>
<reference evidence="1 2" key="1">
    <citation type="submission" date="2014-06" db="EMBL/GenBank/DDBJ databases">
        <authorList>
            <person name="Ngugi D.K."/>
            <person name="Blom J."/>
            <person name="Alam I."/>
            <person name="Rashid M."/>
            <person name="Ba Alawi W."/>
            <person name="Zhang G."/>
            <person name="Hikmawan T."/>
            <person name="Guan Y."/>
            <person name="Antunes A."/>
            <person name="Siam R."/>
            <person name="Eldorry H."/>
            <person name="Bajic V."/>
            <person name="Stingl U."/>
        </authorList>
    </citation>
    <scope>NUCLEOTIDE SEQUENCE [LARGE SCALE GENOMIC DNA]</scope>
    <source>
        <strain evidence="1">SCGC AAA799-E16</strain>
    </source>
</reference>
<evidence type="ECO:0000313" key="2">
    <source>
        <dbReference type="Proteomes" id="UP000028027"/>
    </source>
</evidence>
<keyword evidence="2" id="KW-1185">Reference proteome</keyword>
<dbReference type="EMBL" id="JNVL01000008">
    <property type="protein sequence ID" value="KER06506.1"/>
    <property type="molecule type" value="Genomic_DNA"/>
</dbReference>
<proteinExistence type="predicted"/>
<accession>A0A081S6F3</accession>
<sequence length="117" mass="13341">MTSEIEAMYEDFLSRLKGKLGPIDVIFATRLMYLERKMAQSFQPSVKPHVTLTVTYKPDVSLENKLDKLRENFLVEHMENPPALLCVGQMNMDDVMSFSSDSDIEKITGRASPIIRT</sequence>
<organism evidence="1 2">
    <name type="scientific">Marine Group I thaumarchaeote SCGC AAA799-E16</name>
    <dbReference type="NCBI Taxonomy" id="1502292"/>
    <lineage>
        <taxon>Archaea</taxon>
        <taxon>Nitrososphaerota</taxon>
        <taxon>Marine Group I</taxon>
    </lineage>
</organism>
<gene>
    <name evidence="1" type="ORF">AAA799E16_00744</name>
</gene>
<evidence type="ECO:0000313" key="1">
    <source>
        <dbReference type="EMBL" id="KER06506.1"/>
    </source>
</evidence>
<dbReference type="AlphaFoldDB" id="A0A081S6F3"/>
<protein>
    <submittedName>
        <fullName evidence="1">Uncharacterized protein</fullName>
    </submittedName>
</protein>
<comment type="caution">
    <text evidence="1">The sequence shown here is derived from an EMBL/GenBank/DDBJ whole genome shotgun (WGS) entry which is preliminary data.</text>
</comment>
<dbReference type="Proteomes" id="UP000028027">
    <property type="component" value="Unassembled WGS sequence"/>
</dbReference>